<organism evidence="9 10">
    <name type="scientific">Micromonospora sicca</name>
    <dbReference type="NCBI Taxonomy" id="2202420"/>
    <lineage>
        <taxon>Bacteria</taxon>
        <taxon>Bacillati</taxon>
        <taxon>Actinomycetota</taxon>
        <taxon>Actinomycetes</taxon>
        <taxon>Micromonosporales</taxon>
        <taxon>Micromonosporaceae</taxon>
        <taxon>Micromonospora</taxon>
    </lineage>
</organism>
<keyword evidence="3" id="KW-0813">Transport</keyword>
<keyword evidence="7" id="KW-0472">Membrane</keyword>
<evidence type="ECO:0000256" key="1">
    <source>
        <dbReference type="ARBA" id="ARBA00004202"/>
    </source>
</evidence>
<dbReference type="GO" id="GO:0005524">
    <property type="term" value="F:ATP binding"/>
    <property type="evidence" value="ECO:0007669"/>
    <property type="project" value="UniProtKB-KW"/>
</dbReference>
<dbReference type="OrthoDB" id="8481147at2"/>
<dbReference type="InterPro" id="IPR003593">
    <property type="entry name" value="AAA+_ATPase"/>
</dbReference>
<evidence type="ECO:0000256" key="3">
    <source>
        <dbReference type="ARBA" id="ARBA00022448"/>
    </source>
</evidence>
<sequence length="329" mass="35250">MSLLEVEHLRVEFATEDGAVIAVKDVSFTLEAGEILALVGESGCGKSVTAMSIPRLLSGDDLTLGGSVRLNGVDLAALSERQMQEIRGKEISVVFQEPMTSLNPAYTVGHQIGEVLRRHEGLSRRQATARAIDLLELVGIPDPRRRVQSFPHQLSGGMRQRVMIAIAVACQPKVLLADEPTTALDVTVQAGVLDVIQNLRDSLGTAVILITHDLGVVADVADRVVVMYSGRRVEQAPVQAIFSRPQHPYTVGLLGALPARAVTQGGRRRLTEIPGMVPPPTSDPDECQFHSRCPRATSACTLERPPLGEVADGHLVACYHPGPGGHSAR</sequence>
<dbReference type="AlphaFoldDB" id="A0A317DR67"/>
<dbReference type="InterPro" id="IPR017871">
    <property type="entry name" value="ABC_transporter-like_CS"/>
</dbReference>
<comment type="subcellular location">
    <subcellularLocation>
        <location evidence="1">Cell membrane</location>
        <topology evidence="1">Peripheral membrane protein</topology>
    </subcellularLocation>
</comment>
<evidence type="ECO:0000256" key="6">
    <source>
        <dbReference type="ARBA" id="ARBA00022840"/>
    </source>
</evidence>
<comment type="caution">
    <text evidence="9">The sequence shown here is derived from an EMBL/GenBank/DDBJ whole genome shotgun (WGS) entry which is preliminary data.</text>
</comment>
<dbReference type="GO" id="GO:0005886">
    <property type="term" value="C:plasma membrane"/>
    <property type="evidence" value="ECO:0007669"/>
    <property type="project" value="UniProtKB-SubCell"/>
</dbReference>
<dbReference type="CDD" id="cd03257">
    <property type="entry name" value="ABC_NikE_OppD_transporters"/>
    <property type="match status" value="1"/>
</dbReference>
<evidence type="ECO:0000313" key="9">
    <source>
        <dbReference type="EMBL" id="PWR15333.1"/>
    </source>
</evidence>
<keyword evidence="5" id="KW-0547">Nucleotide-binding</keyword>
<dbReference type="PROSITE" id="PS50893">
    <property type="entry name" value="ABC_TRANSPORTER_2"/>
    <property type="match status" value="1"/>
</dbReference>
<dbReference type="InterPro" id="IPR003439">
    <property type="entry name" value="ABC_transporter-like_ATP-bd"/>
</dbReference>
<name>A0A317DR67_9ACTN</name>
<evidence type="ECO:0000256" key="4">
    <source>
        <dbReference type="ARBA" id="ARBA00022475"/>
    </source>
</evidence>
<dbReference type="SMART" id="SM00382">
    <property type="entry name" value="AAA"/>
    <property type="match status" value="1"/>
</dbReference>
<dbReference type="EMBL" id="QGKS01000187">
    <property type="protein sequence ID" value="PWR15333.1"/>
    <property type="molecule type" value="Genomic_DNA"/>
</dbReference>
<evidence type="ECO:0000259" key="8">
    <source>
        <dbReference type="PROSITE" id="PS50893"/>
    </source>
</evidence>
<dbReference type="GO" id="GO:0016887">
    <property type="term" value="F:ATP hydrolysis activity"/>
    <property type="evidence" value="ECO:0007669"/>
    <property type="project" value="InterPro"/>
</dbReference>
<dbReference type="PANTHER" id="PTHR43297">
    <property type="entry name" value="OLIGOPEPTIDE TRANSPORT ATP-BINDING PROTEIN APPD"/>
    <property type="match status" value="1"/>
</dbReference>
<dbReference type="SUPFAM" id="SSF52540">
    <property type="entry name" value="P-loop containing nucleoside triphosphate hydrolases"/>
    <property type="match status" value="1"/>
</dbReference>
<dbReference type="RefSeq" id="WP_109801513.1">
    <property type="nucleotide sequence ID" value="NZ_QGKS01000187.1"/>
</dbReference>
<comment type="similarity">
    <text evidence="2">Belongs to the ABC transporter superfamily.</text>
</comment>
<dbReference type="PROSITE" id="PS00211">
    <property type="entry name" value="ABC_TRANSPORTER_1"/>
    <property type="match status" value="1"/>
</dbReference>
<evidence type="ECO:0000256" key="5">
    <source>
        <dbReference type="ARBA" id="ARBA00022741"/>
    </source>
</evidence>
<dbReference type="PANTHER" id="PTHR43297:SF2">
    <property type="entry name" value="DIPEPTIDE TRANSPORT ATP-BINDING PROTEIN DPPD"/>
    <property type="match status" value="1"/>
</dbReference>
<accession>A0A317DR67</accession>
<evidence type="ECO:0000256" key="7">
    <source>
        <dbReference type="ARBA" id="ARBA00023136"/>
    </source>
</evidence>
<keyword evidence="6 9" id="KW-0067">ATP-binding</keyword>
<proteinExistence type="inferred from homology"/>
<dbReference type="InterPro" id="IPR013563">
    <property type="entry name" value="Oligopep_ABC_C"/>
</dbReference>
<dbReference type="Gene3D" id="3.40.50.300">
    <property type="entry name" value="P-loop containing nucleotide triphosphate hydrolases"/>
    <property type="match status" value="1"/>
</dbReference>
<dbReference type="InterPro" id="IPR027417">
    <property type="entry name" value="P-loop_NTPase"/>
</dbReference>
<evidence type="ECO:0000313" key="10">
    <source>
        <dbReference type="Proteomes" id="UP000246050"/>
    </source>
</evidence>
<protein>
    <submittedName>
        <fullName evidence="9">ABC transporter ATP-binding protein</fullName>
    </submittedName>
</protein>
<gene>
    <name evidence="9" type="ORF">DKT69_11285</name>
</gene>
<dbReference type="NCBIfam" id="TIGR01727">
    <property type="entry name" value="oligo_HPY"/>
    <property type="match status" value="1"/>
</dbReference>
<keyword evidence="4" id="KW-1003">Cell membrane</keyword>
<dbReference type="Pfam" id="PF08352">
    <property type="entry name" value="oligo_HPY"/>
    <property type="match status" value="1"/>
</dbReference>
<dbReference type="FunFam" id="3.40.50.300:FF:000016">
    <property type="entry name" value="Oligopeptide ABC transporter ATP-binding component"/>
    <property type="match status" value="1"/>
</dbReference>
<dbReference type="Proteomes" id="UP000246050">
    <property type="component" value="Unassembled WGS sequence"/>
</dbReference>
<dbReference type="Pfam" id="PF00005">
    <property type="entry name" value="ABC_tran"/>
    <property type="match status" value="1"/>
</dbReference>
<feature type="domain" description="ABC transporter" evidence="8">
    <location>
        <begin position="4"/>
        <end position="254"/>
    </location>
</feature>
<dbReference type="GO" id="GO:0015833">
    <property type="term" value="P:peptide transport"/>
    <property type="evidence" value="ECO:0007669"/>
    <property type="project" value="InterPro"/>
</dbReference>
<dbReference type="InterPro" id="IPR050388">
    <property type="entry name" value="ABC_Ni/Peptide_Import"/>
</dbReference>
<evidence type="ECO:0000256" key="2">
    <source>
        <dbReference type="ARBA" id="ARBA00005417"/>
    </source>
</evidence>
<reference evidence="9 10" key="1">
    <citation type="submission" date="2018-05" db="EMBL/GenBank/DDBJ databases">
        <title>Micromonosporas from Atacama Desert.</title>
        <authorList>
            <person name="Carro L."/>
            <person name="Golinska P."/>
            <person name="Klenk H.-P."/>
            <person name="Goodfellow M."/>
        </authorList>
    </citation>
    <scope>NUCLEOTIDE SEQUENCE [LARGE SCALE GENOMIC DNA]</scope>
    <source>
        <strain evidence="9 10">4G51</strain>
    </source>
</reference>